<keyword evidence="1" id="KW-0540">Nuclease</keyword>
<protein>
    <submittedName>
        <fullName evidence="1">CRISPR/Cas system-associated exonuclease Cas4 (RecB family)</fullName>
    </submittedName>
</protein>
<dbReference type="EMBL" id="JACIDR010000002">
    <property type="protein sequence ID" value="MBB3972797.1"/>
    <property type="molecule type" value="Genomic_DNA"/>
</dbReference>
<sequence>MSRKKDEGDYSVIWPVTAFEQQVGIESGGVLIGLEINNESKGRLFLSIAQAQKLMDRLRYAVDNSLSLALQHGPATVTTASEVVEATAIMAGTDISGRIGVLQFEHPDGRQSVALGPELLEQLRTLLDQIESTMNSPKPPAN</sequence>
<dbReference type="AlphaFoldDB" id="A0A7W6GFC6"/>
<organism evidence="1 2">
    <name type="scientific">Hansschlegelia beijingensis</name>
    <dbReference type="NCBI Taxonomy" id="1133344"/>
    <lineage>
        <taxon>Bacteria</taxon>
        <taxon>Pseudomonadati</taxon>
        <taxon>Pseudomonadota</taxon>
        <taxon>Alphaproteobacteria</taxon>
        <taxon>Hyphomicrobiales</taxon>
        <taxon>Methylopilaceae</taxon>
        <taxon>Hansschlegelia</taxon>
    </lineage>
</organism>
<comment type="caution">
    <text evidence="1">The sequence shown here is derived from an EMBL/GenBank/DDBJ whole genome shotgun (WGS) entry which is preliminary data.</text>
</comment>
<name>A0A7W6GFC6_9HYPH</name>
<evidence type="ECO:0000313" key="2">
    <source>
        <dbReference type="Proteomes" id="UP000528964"/>
    </source>
</evidence>
<evidence type="ECO:0000313" key="1">
    <source>
        <dbReference type="EMBL" id="MBB3972797.1"/>
    </source>
</evidence>
<keyword evidence="1" id="KW-0269">Exonuclease</keyword>
<proteinExistence type="predicted"/>
<keyword evidence="1" id="KW-0378">Hydrolase</keyword>
<keyword evidence="2" id="KW-1185">Reference proteome</keyword>
<gene>
    <name evidence="1" type="ORF">GGR24_001454</name>
</gene>
<reference evidence="1 2" key="1">
    <citation type="submission" date="2020-08" db="EMBL/GenBank/DDBJ databases">
        <title>Genomic Encyclopedia of Type Strains, Phase IV (KMG-IV): sequencing the most valuable type-strain genomes for metagenomic binning, comparative biology and taxonomic classification.</title>
        <authorList>
            <person name="Goeker M."/>
        </authorList>
    </citation>
    <scope>NUCLEOTIDE SEQUENCE [LARGE SCALE GENOMIC DNA]</scope>
    <source>
        <strain evidence="1 2">DSM 25481</strain>
    </source>
</reference>
<accession>A0A7W6GFC6</accession>
<dbReference type="RefSeq" id="WP_183394680.1">
    <property type="nucleotide sequence ID" value="NZ_JACIDR010000002.1"/>
</dbReference>
<dbReference type="Proteomes" id="UP000528964">
    <property type="component" value="Unassembled WGS sequence"/>
</dbReference>
<dbReference type="GO" id="GO:0004527">
    <property type="term" value="F:exonuclease activity"/>
    <property type="evidence" value="ECO:0007669"/>
    <property type="project" value="UniProtKB-KW"/>
</dbReference>